<protein>
    <submittedName>
        <fullName evidence="8">ATP-binding cassette domain-containing protein</fullName>
    </submittedName>
</protein>
<dbReference type="Proteomes" id="UP001448614">
    <property type="component" value="Unassembled WGS sequence"/>
</dbReference>
<feature type="domain" description="Mop" evidence="7">
    <location>
        <begin position="296"/>
        <end position="363"/>
    </location>
</feature>
<dbReference type="PROSITE" id="PS51866">
    <property type="entry name" value="MOP"/>
    <property type="match status" value="1"/>
</dbReference>
<dbReference type="InterPro" id="IPR005116">
    <property type="entry name" value="Transp-assoc_OB_typ1"/>
</dbReference>
<dbReference type="InterPro" id="IPR050093">
    <property type="entry name" value="ABC_SmlMolc_Importer"/>
</dbReference>
<keyword evidence="1" id="KW-0813">Transport</keyword>
<evidence type="ECO:0000256" key="1">
    <source>
        <dbReference type="ARBA" id="ARBA00022448"/>
    </source>
</evidence>
<dbReference type="SUPFAM" id="SSF52540">
    <property type="entry name" value="P-loop containing nucleoside triphosphate hydrolases"/>
    <property type="match status" value="1"/>
</dbReference>
<dbReference type="Pfam" id="PF00005">
    <property type="entry name" value="ABC_tran"/>
    <property type="match status" value="1"/>
</dbReference>
<keyword evidence="9" id="KW-1185">Reference proteome</keyword>
<feature type="domain" description="ABC transporter" evidence="6">
    <location>
        <begin position="1"/>
        <end position="241"/>
    </location>
</feature>
<dbReference type="EMBL" id="JBBMFV010000004">
    <property type="protein sequence ID" value="MEO3941637.1"/>
    <property type="molecule type" value="Genomic_DNA"/>
</dbReference>
<evidence type="ECO:0000256" key="3">
    <source>
        <dbReference type="ARBA" id="ARBA00022741"/>
    </source>
</evidence>
<dbReference type="Gene3D" id="3.40.50.300">
    <property type="entry name" value="P-loop containing nucleotide triphosphate hydrolases"/>
    <property type="match status" value="1"/>
</dbReference>
<proteinExistence type="predicted"/>
<accession>A0ABV0GTA0</accession>
<gene>
    <name evidence="8" type="ORF">V3C41_11215</name>
</gene>
<evidence type="ECO:0000313" key="9">
    <source>
        <dbReference type="Proteomes" id="UP001448614"/>
    </source>
</evidence>
<dbReference type="InterPro" id="IPR017871">
    <property type="entry name" value="ABC_transporter-like_CS"/>
</dbReference>
<evidence type="ECO:0000256" key="2">
    <source>
        <dbReference type="ARBA" id="ARBA00022505"/>
    </source>
</evidence>
<comment type="caution">
    <text evidence="8">The sequence shown here is derived from an EMBL/GenBank/DDBJ whole genome shotgun (WGS) entry which is preliminary data.</text>
</comment>
<dbReference type="PROSITE" id="PS50893">
    <property type="entry name" value="ABC_TRANSPORTER_2"/>
    <property type="match status" value="1"/>
</dbReference>
<dbReference type="Gene3D" id="2.40.50.100">
    <property type="match status" value="1"/>
</dbReference>
<dbReference type="PANTHER" id="PTHR42781">
    <property type="entry name" value="SPERMIDINE/PUTRESCINE IMPORT ATP-BINDING PROTEIN POTA"/>
    <property type="match status" value="1"/>
</dbReference>
<dbReference type="InterPro" id="IPR003593">
    <property type="entry name" value="AAA+_ATPase"/>
</dbReference>
<keyword evidence="3" id="KW-0547">Nucleotide-binding</keyword>
<keyword evidence="2 5" id="KW-0500">Molybdenum</keyword>
<dbReference type="Pfam" id="PF03459">
    <property type="entry name" value="TOBE"/>
    <property type="match status" value="1"/>
</dbReference>
<dbReference type="PANTHER" id="PTHR42781:SF4">
    <property type="entry name" value="SPERMIDINE_PUTRESCINE IMPORT ATP-BINDING PROTEIN POTA"/>
    <property type="match status" value="1"/>
</dbReference>
<evidence type="ECO:0000259" key="6">
    <source>
        <dbReference type="PROSITE" id="PS50893"/>
    </source>
</evidence>
<dbReference type="SMART" id="SM00382">
    <property type="entry name" value="AAA"/>
    <property type="match status" value="1"/>
</dbReference>
<keyword evidence="4 8" id="KW-0067">ATP-binding</keyword>
<dbReference type="InterPro" id="IPR004606">
    <property type="entry name" value="Mop_domain"/>
</dbReference>
<organism evidence="8 9">
    <name type="scientific">Paenarthrobacter nicotinovorans</name>
    <name type="common">Arthrobacter nicotinovorans</name>
    <dbReference type="NCBI Taxonomy" id="29320"/>
    <lineage>
        <taxon>Bacteria</taxon>
        <taxon>Bacillati</taxon>
        <taxon>Actinomycetota</taxon>
        <taxon>Actinomycetes</taxon>
        <taxon>Micrococcales</taxon>
        <taxon>Micrococcaceae</taxon>
        <taxon>Paenarthrobacter</taxon>
    </lineage>
</organism>
<name>A0ABV0GTA0_PAENI</name>
<evidence type="ECO:0000259" key="7">
    <source>
        <dbReference type="PROSITE" id="PS51866"/>
    </source>
</evidence>
<dbReference type="InterPro" id="IPR003439">
    <property type="entry name" value="ABC_transporter-like_ATP-bd"/>
</dbReference>
<sequence>MSFEFHARLNARNFDLRLSLADGETVAILGPNGAGKSTLLGIIAGLLRPDAGTATMGAAANGDSLRTLFNLDGGTRLWSPPHLRGTALLAQEALLFPHLNALDNVAFGPRSVGASKRAARETAKHWLAEVEALPLADRRPAQLSGGQAQRVAVARALAAEPELLLLDEPMAALDIHAAPLLRRVLKRVLQDRKAIIVTHDVLDAYMLADRVIVVDNGRIAEAGPTRQVLERPRSHFAAGLAGLNLVTGTLTSEGITTPDGRVFAGRHDPDWSPLPGQAGVAAFPPSSVSVFPGEVHGSPRNSFPVVITDLEPHGDQIRVRARSGASEQSLSADITPAASADLGLVPGMDVRFVVKSALVSVYPS</sequence>
<dbReference type="InterPro" id="IPR008995">
    <property type="entry name" value="Mo/tungstate-bd_C_term_dom"/>
</dbReference>
<evidence type="ECO:0000313" key="8">
    <source>
        <dbReference type="EMBL" id="MEO3941637.1"/>
    </source>
</evidence>
<reference evidence="8 9" key="1">
    <citation type="journal article" date="2024" name="Appl. Microbiol. Biotechnol.">
        <title>Biosynthetic gene clusters with biotechnological applications in novel Antarctic isolates from Actinomycetota.</title>
        <authorList>
            <person name="Bruna P."/>
            <person name="Nunez-Montero K."/>
            <person name="Contreras M.J."/>
            <person name="Leal K."/>
            <person name="Garcia M."/>
            <person name="Abanto M."/>
            <person name="Barrientos L."/>
        </authorList>
    </citation>
    <scope>NUCLEOTIDE SEQUENCE [LARGE SCALE GENOMIC DNA]</scope>
    <source>
        <strain evidence="8 9">Se16.17</strain>
    </source>
</reference>
<dbReference type="SUPFAM" id="SSF50331">
    <property type="entry name" value="MOP-like"/>
    <property type="match status" value="1"/>
</dbReference>
<evidence type="ECO:0000256" key="4">
    <source>
        <dbReference type="ARBA" id="ARBA00022840"/>
    </source>
</evidence>
<dbReference type="GO" id="GO:0005524">
    <property type="term" value="F:ATP binding"/>
    <property type="evidence" value="ECO:0007669"/>
    <property type="project" value="UniProtKB-KW"/>
</dbReference>
<evidence type="ECO:0000256" key="5">
    <source>
        <dbReference type="PROSITE-ProRule" id="PRU01213"/>
    </source>
</evidence>
<dbReference type="InterPro" id="IPR027417">
    <property type="entry name" value="P-loop_NTPase"/>
</dbReference>
<dbReference type="RefSeq" id="WP_347782566.1">
    <property type="nucleotide sequence ID" value="NZ_JBBMFV010000004.1"/>
</dbReference>
<dbReference type="PROSITE" id="PS00211">
    <property type="entry name" value="ABC_TRANSPORTER_1"/>
    <property type="match status" value="1"/>
</dbReference>